<feature type="domain" description="Sugar phosphate transporter" evidence="11">
    <location>
        <begin position="122"/>
        <end position="247"/>
    </location>
</feature>
<evidence type="ECO:0000256" key="4">
    <source>
        <dbReference type="ARBA" id="ARBA00011182"/>
    </source>
</evidence>
<feature type="transmembrane region" description="Helical" evidence="10">
    <location>
        <begin position="119"/>
        <end position="136"/>
    </location>
</feature>
<dbReference type="Proteomes" id="UP000214365">
    <property type="component" value="Unassembled WGS sequence"/>
</dbReference>
<organism evidence="12 13">
    <name type="scientific">Talaromyces atroroseus</name>
    <dbReference type="NCBI Taxonomy" id="1441469"/>
    <lineage>
        <taxon>Eukaryota</taxon>
        <taxon>Fungi</taxon>
        <taxon>Dikarya</taxon>
        <taxon>Ascomycota</taxon>
        <taxon>Pezizomycotina</taxon>
        <taxon>Eurotiomycetes</taxon>
        <taxon>Eurotiomycetidae</taxon>
        <taxon>Eurotiales</taxon>
        <taxon>Trichocomaceae</taxon>
        <taxon>Talaromyces</taxon>
        <taxon>Talaromyces sect. Trachyspermi</taxon>
    </lineage>
</organism>
<reference evidence="12 13" key="1">
    <citation type="submission" date="2015-06" db="EMBL/GenBank/DDBJ databases">
        <title>Talaromyces atroroseus IBT 11181 draft genome.</title>
        <authorList>
            <person name="Rasmussen K.B."/>
            <person name="Rasmussen S."/>
            <person name="Petersen B."/>
            <person name="Sicheritz-Ponten T."/>
            <person name="Mortensen U.H."/>
            <person name="Thrane U."/>
        </authorList>
    </citation>
    <scope>NUCLEOTIDE SEQUENCE [LARGE SCALE GENOMIC DNA]</scope>
    <source>
        <strain evidence="12 13">IBT 11181</strain>
    </source>
</reference>
<evidence type="ECO:0000256" key="3">
    <source>
        <dbReference type="ARBA" id="ARBA00010425"/>
    </source>
</evidence>
<feature type="transmembrane region" description="Helical" evidence="10">
    <location>
        <begin position="226"/>
        <end position="246"/>
    </location>
</feature>
<evidence type="ECO:0000256" key="7">
    <source>
        <dbReference type="ARBA" id="ARBA00022989"/>
    </source>
</evidence>
<comment type="function">
    <text evidence="1">Involved in the import of GDP-mannose from the cytoplasm into the Golgi lumen.</text>
</comment>
<dbReference type="InterPro" id="IPR037185">
    <property type="entry name" value="EmrE-like"/>
</dbReference>
<gene>
    <name evidence="12" type="ORF">UA08_07695</name>
</gene>
<proteinExistence type="inferred from homology"/>
<sequence length="429" mass="46836">MSTTTLTGIGRHPSIRQSNRAQSHRDSSPHSQSSPIDPFPSFIDETKDAASSGKPQDGQLGHDDAWQPRKAGYVTWNHKPASKHRPRKSISETITTIRTRNASMSANAHEIAEALRAPVSYKLIALCVVWYMTSAVTNTSSKSILNALPKPVTLTIIQFAFVSLWCLLLAYCSALFPSLKTSIPALRNGILPPSRDVIATALPLAGFQLLGHILSSMSTTQIPVSLVHTIKGLSPLFTVVAYRVFFRISNGAISLTEKKNSLDHGALFLEFVFNGVSHFAQNILAFVILSMVSPVSYSVASLIKRVFVIVVAIVWFGSSTTSTQAVGICLTCLGLYLYDRTSHDDVADQRANADHFRNRDSSILPLSTAAAVRDSKGYKFPPINGDPLSSTDDKKDDGQNSVRPRGTSVSRNWLPPGTKQETTWQRSDN</sequence>
<dbReference type="PANTHER" id="PTHR11132">
    <property type="entry name" value="SOLUTE CARRIER FAMILY 35"/>
    <property type="match status" value="1"/>
</dbReference>
<evidence type="ECO:0000256" key="2">
    <source>
        <dbReference type="ARBA" id="ARBA00004477"/>
    </source>
</evidence>
<feature type="region of interest" description="Disordered" evidence="9">
    <location>
        <begin position="377"/>
        <end position="429"/>
    </location>
</feature>
<dbReference type="STRING" id="1441469.A0A225AR20"/>
<comment type="similarity">
    <text evidence="3">Belongs to the TPT transporter family. SLC35D subfamily.</text>
</comment>
<feature type="transmembrane region" description="Helical" evidence="10">
    <location>
        <begin position="156"/>
        <end position="176"/>
    </location>
</feature>
<comment type="caution">
    <text evidence="12">The sequence shown here is derived from an EMBL/GenBank/DDBJ whole genome shotgun (WGS) entry which is preliminary data.</text>
</comment>
<keyword evidence="8 10" id="KW-0472">Membrane</keyword>
<evidence type="ECO:0000259" key="11">
    <source>
        <dbReference type="Pfam" id="PF03151"/>
    </source>
</evidence>
<feature type="transmembrane region" description="Helical" evidence="10">
    <location>
        <begin position="197"/>
        <end position="214"/>
    </location>
</feature>
<evidence type="ECO:0000256" key="9">
    <source>
        <dbReference type="SAM" id="MobiDB-lite"/>
    </source>
</evidence>
<evidence type="ECO:0000256" key="5">
    <source>
        <dbReference type="ARBA" id="ARBA00022692"/>
    </source>
</evidence>
<feature type="domain" description="Sugar phosphate transporter" evidence="11">
    <location>
        <begin position="262"/>
        <end position="338"/>
    </location>
</feature>
<dbReference type="GO" id="GO:0005789">
    <property type="term" value="C:endoplasmic reticulum membrane"/>
    <property type="evidence" value="ECO:0007669"/>
    <property type="project" value="UniProtKB-SubCell"/>
</dbReference>
<feature type="region of interest" description="Disordered" evidence="9">
    <location>
        <begin position="1"/>
        <end position="65"/>
    </location>
</feature>
<dbReference type="Pfam" id="PF03151">
    <property type="entry name" value="TPT"/>
    <property type="match status" value="2"/>
</dbReference>
<feature type="transmembrane region" description="Helical" evidence="10">
    <location>
        <begin position="267"/>
        <end position="289"/>
    </location>
</feature>
<comment type="subunit">
    <text evidence="4">Homooligomer.</text>
</comment>
<evidence type="ECO:0000256" key="8">
    <source>
        <dbReference type="ARBA" id="ARBA00023136"/>
    </source>
</evidence>
<dbReference type="EMBL" id="LFMY01000012">
    <property type="protein sequence ID" value="OKL57376.1"/>
    <property type="molecule type" value="Genomic_DNA"/>
</dbReference>
<dbReference type="OrthoDB" id="1588579at2759"/>
<dbReference type="RefSeq" id="XP_020117497.1">
    <property type="nucleotide sequence ID" value="XM_020262617.1"/>
</dbReference>
<dbReference type="InterPro" id="IPR050186">
    <property type="entry name" value="TPT_transporter"/>
</dbReference>
<feature type="compositionally biased region" description="Polar residues" evidence="9">
    <location>
        <begin position="399"/>
        <end position="411"/>
    </location>
</feature>
<accession>A0A225AR20</accession>
<keyword evidence="13" id="KW-1185">Reference proteome</keyword>
<dbReference type="GeneID" id="31007451"/>
<evidence type="ECO:0000313" key="13">
    <source>
        <dbReference type="Proteomes" id="UP000214365"/>
    </source>
</evidence>
<feature type="compositionally biased region" description="Polar residues" evidence="9">
    <location>
        <begin position="419"/>
        <end position="429"/>
    </location>
</feature>
<dbReference type="InterPro" id="IPR004853">
    <property type="entry name" value="Sugar_P_trans_dom"/>
</dbReference>
<evidence type="ECO:0000256" key="1">
    <source>
        <dbReference type="ARBA" id="ARBA00003420"/>
    </source>
</evidence>
<keyword evidence="7 10" id="KW-1133">Transmembrane helix</keyword>
<evidence type="ECO:0000256" key="10">
    <source>
        <dbReference type="SAM" id="Phobius"/>
    </source>
</evidence>
<protein>
    <recommendedName>
        <fullName evidence="11">Sugar phosphate transporter domain-containing protein</fullName>
    </recommendedName>
</protein>
<keyword evidence="6" id="KW-0256">Endoplasmic reticulum</keyword>
<evidence type="ECO:0000256" key="6">
    <source>
        <dbReference type="ARBA" id="ARBA00022824"/>
    </source>
</evidence>
<name>A0A225AR20_TALAT</name>
<comment type="subcellular location">
    <subcellularLocation>
        <location evidence="2">Endoplasmic reticulum membrane</location>
        <topology evidence="2">Multi-pass membrane protein</topology>
    </subcellularLocation>
</comment>
<keyword evidence="5 10" id="KW-0812">Transmembrane</keyword>
<dbReference type="SUPFAM" id="SSF103481">
    <property type="entry name" value="Multidrug resistance efflux transporter EmrE"/>
    <property type="match status" value="1"/>
</dbReference>
<dbReference type="AlphaFoldDB" id="A0A225AR20"/>
<evidence type="ECO:0000313" key="12">
    <source>
        <dbReference type="EMBL" id="OKL57376.1"/>
    </source>
</evidence>